<keyword evidence="9" id="KW-0067">ATP-binding</keyword>
<evidence type="ECO:0000256" key="17">
    <source>
        <dbReference type="ARBA" id="ARBA00041377"/>
    </source>
</evidence>
<protein>
    <recommendedName>
        <fullName evidence="20">3-oxo-tetronate 4-phosphate decarboxylase</fullName>
        <ecNumber evidence="15">2.7.1.217</ecNumber>
        <ecNumber evidence="19">4.1.1.104</ecNumber>
    </recommendedName>
    <alternativeName>
        <fullName evidence="17">3-dehydrotetronate 4-kinase</fullName>
    </alternativeName>
    <alternativeName>
        <fullName evidence="16">3-oxo-tetronate kinase</fullName>
    </alternativeName>
</protein>
<dbReference type="Pfam" id="PF07005">
    <property type="entry name" value="SBD_N"/>
    <property type="match status" value="1"/>
</dbReference>
<dbReference type="NCBIfam" id="NF043034">
    <property type="entry name" value="OxoTetrPhDc"/>
    <property type="match status" value="1"/>
</dbReference>
<evidence type="ECO:0000259" key="23">
    <source>
        <dbReference type="SMART" id="SM01007"/>
    </source>
</evidence>
<keyword evidence="10" id="KW-0456">Lyase</keyword>
<evidence type="ECO:0000256" key="2">
    <source>
        <dbReference type="ARBA" id="ARBA00005715"/>
    </source>
</evidence>
<evidence type="ECO:0000256" key="6">
    <source>
        <dbReference type="ARBA" id="ARBA00022741"/>
    </source>
</evidence>
<evidence type="ECO:0000256" key="8">
    <source>
        <dbReference type="ARBA" id="ARBA00022833"/>
    </source>
</evidence>
<dbReference type="Gene3D" id="3.40.50.10840">
    <property type="entry name" value="Putative sugar-binding, N-terminal domain"/>
    <property type="match status" value="1"/>
</dbReference>
<dbReference type="SUPFAM" id="SSF53639">
    <property type="entry name" value="AraD/HMP-PK domain-like"/>
    <property type="match status" value="1"/>
</dbReference>
<dbReference type="InterPro" id="IPR050007">
    <property type="entry name" value="OtnK"/>
</dbReference>
<evidence type="ECO:0000256" key="12">
    <source>
        <dbReference type="ARBA" id="ARBA00035898"/>
    </source>
</evidence>
<evidence type="ECO:0000256" key="19">
    <source>
        <dbReference type="ARBA" id="ARBA00044772"/>
    </source>
</evidence>
<gene>
    <name evidence="24" type="ORF">SAMN05192555_10118</name>
</gene>
<dbReference type="PANTHER" id="PTHR22789:SF0">
    <property type="entry name" value="3-OXO-TETRONATE 4-PHOSPHATE DECARBOXYLASE-RELATED"/>
    <property type="match status" value="1"/>
</dbReference>
<dbReference type="EMBL" id="FNGH01000001">
    <property type="protein sequence ID" value="SDK72042.1"/>
    <property type="molecule type" value="Genomic_DNA"/>
</dbReference>
<keyword evidence="7" id="KW-0418">Kinase</keyword>
<evidence type="ECO:0000256" key="5">
    <source>
        <dbReference type="ARBA" id="ARBA00022723"/>
    </source>
</evidence>
<organism evidence="24 25">
    <name type="scientific">Franzmannia pantelleriensis</name>
    <dbReference type="NCBI Taxonomy" id="48727"/>
    <lineage>
        <taxon>Bacteria</taxon>
        <taxon>Pseudomonadati</taxon>
        <taxon>Pseudomonadota</taxon>
        <taxon>Gammaproteobacteria</taxon>
        <taxon>Oceanospirillales</taxon>
        <taxon>Halomonadaceae</taxon>
        <taxon>Franzmannia</taxon>
    </lineage>
</organism>
<dbReference type="Pfam" id="PF00596">
    <property type="entry name" value="Aldolase_II"/>
    <property type="match status" value="1"/>
</dbReference>
<comment type="catalytic activity">
    <reaction evidence="13">
        <text>3-dehydro-D-erythronate + ATP = 3-dehydro-4-O-phospho-D-erythronate + ADP + H(+)</text>
        <dbReference type="Rhea" id="RHEA:52556"/>
        <dbReference type="ChEBI" id="CHEBI:15378"/>
        <dbReference type="ChEBI" id="CHEBI:30616"/>
        <dbReference type="ChEBI" id="CHEBI:57958"/>
        <dbReference type="ChEBI" id="CHEBI:136593"/>
        <dbReference type="ChEBI" id="CHEBI:456216"/>
        <dbReference type="EC" id="2.7.1.217"/>
    </reaction>
</comment>
<dbReference type="InterPro" id="IPR010737">
    <property type="entry name" value="4-carb_acid_sugar_kinase_N"/>
</dbReference>
<dbReference type="GO" id="GO:0005829">
    <property type="term" value="C:cytosol"/>
    <property type="evidence" value="ECO:0007669"/>
    <property type="project" value="TreeGrafter"/>
</dbReference>
<dbReference type="AlphaFoldDB" id="A0A1G9E7D9"/>
<comment type="function">
    <text evidence="18">Catalyzes the decarboxylation of 3-oxo-tetronate 4-phosphate to dihydroxyacetone phosphate (DHAP) and CO(2).</text>
</comment>
<evidence type="ECO:0000256" key="4">
    <source>
        <dbReference type="ARBA" id="ARBA00022679"/>
    </source>
</evidence>
<dbReference type="Proteomes" id="UP000199107">
    <property type="component" value="Unassembled WGS sequence"/>
</dbReference>
<comment type="catalytic activity">
    <reaction evidence="22">
        <text>3-dehydro-4-O-phospho-L-erythronate + H(+) = dihydroxyacetone phosphate + CO2</text>
        <dbReference type="Rhea" id="RHEA:52404"/>
        <dbReference type="ChEBI" id="CHEBI:15378"/>
        <dbReference type="ChEBI" id="CHEBI:16526"/>
        <dbReference type="ChEBI" id="CHEBI:57642"/>
        <dbReference type="ChEBI" id="CHEBI:136592"/>
        <dbReference type="EC" id="4.1.1.104"/>
    </reaction>
</comment>
<sequence>MSLVLGAIADDFTGATDLANNLVRAGMRCVQLIGVPDDALDLGDVDAVVVALKSRSCPVDEAVADSVAALEWLQARGARQCFFKYCSTFDSTDAGNIGPVADALIEQLGGGQTVMVPAFPTNGRSVYQGHLFVGDRLLNDSGMQHHPLNPMTDADLVRVLGRQTPHAVGLAARPTLARGSDATRAHLADLAADGVRHVICDSLDEQDLEVLAEAVVDYPLVTGGSGLGQALPEQYRRRGWLAEVSEPGRLAPAAGGALVLSGSCSRATLGQVAEFLAHHPGMALDPLQLAEGEAHFDAALAFAREQLASGGPVLVYASADPEQVKAAQQSLGVARAGELVEQALGKLARTLVDEGVGRLVVAGGESSGAVVSALGIRQLRIGGQIDPGVPWTQTPLPGREAPLSLALKSGNFGAQDFFTRAFTVLDELTGGRRMSDHKAPSAHLGQESQLREQIATLGKSLFDRGLTMGSSGNISVRLDDGGWLMTPTNACLGRLDPGSISRLDVNGDWQGGDKPTKEHFLHMAMYAERPRSGAIVHLHSTHSVAVSCLPGIDPCDCIPPLTAYYVMRVGKLPLVPYHIPGDPSLGDAVRGLAGQHSAVLLANHGPVVAGKNLEAAVYATEELEETAKLFLMLRGENPRALTPEQVAELEARFPRD</sequence>
<comment type="cofactor">
    <cofactor evidence="1">
        <name>Zn(2+)</name>
        <dbReference type="ChEBI" id="CHEBI:29105"/>
    </cofactor>
</comment>
<evidence type="ECO:0000256" key="10">
    <source>
        <dbReference type="ARBA" id="ARBA00023239"/>
    </source>
</evidence>
<keyword evidence="8" id="KW-0862">Zinc</keyword>
<feature type="domain" description="Class II aldolase/adducin N-terminal" evidence="23">
    <location>
        <begin position="452"/>
        <end position="631"/>
    </location>
</feature>
<keyword evidence="11" id="KW-0119">Carbohydrate metabolism</keyword>
<dbReference type="GO" id="GO:0016832">
    <property type="term" value="F:aldehyde-lyase activity"/>
    <property type="evidence" value="ECO:0007669"/>
    <property type="project" value="InterPro"/>
</dbReference>
<dbReference type="GO" id="GO:0016301">
    <property type="term" value="F:kinase activity"/>
    <property type="evidence" value="ECO:0007669"/>
    <property type="project" value="UniProtKB-KW"/>
</dbReference>
<dbReference type="SMART" id="SM01007">
    <property type="entry name" value="Aldolase_II"/>
    <property type="match status" value="1"/>
</dbReference>
<proteinExistence type="inferred from homology"/>
<dbReference type="FunFam" id="3.40.225.10:FF:000008">
    <property type="entry name" value="Sugar aldolase"/>
    <property type="match status" value="1"/>
</dbReference>
<dbReference type="InterPro" id="IPR042213">
    <property type="entry name" value="NBD_C_sf"/>
</dbReference>
<dbReference type="InterPro" id="IPR050013">
    <property type="entry name" value="OtnC"/>
</dbReference>
<dbReference type="Gene3D" id="3.40.980.20">
    <property type="entry name" value="Four-carbon acid sugar kinase, nucleotide binding domain"/>
    <property type="match status" value="1"/>
</dbReference>
<dbReference type="GO" id="GO:0046872">
    <property type="term" value="F:metal ion binding"/>
    <property type="evidence" value="ECO:0007669"/>
    <property type="project" value="UniProtKB-KW"/>
</dbReference>
<dbReference type="InterPro" id="IPR031475">
    <property type="entry name" value="NBD_C"/>
</dbReference>
<evidence type="ECO:0000256" key="16">
    <source>
        <dbReference type="ARBA" id="ARBA00039461"/>
    </source>
</evidence>
<evidence type="ECO:0000256" key="1">
    <source>
        <dbReference type="ARBA" id="ARBA00001947"/>
    </source>
</evidence>
<keyword evidence="6" id="KW-0547">Nucleotide-binding</keyword>
<comment type="similarity">
    <text evidence="2">Belongs to the four-carbon acid sugar kinase family.</text>
</comment>
<evidence type="ECO:0000256" key="13">
    <source>
        <dbReference type="ARBA" id="ARBA00036346"/>
    </source>
</evidence>
<dbReference type="Gene3D" id="3.40.225.10">
    <property type="entry name" value="Class II aldolase/adducin N-terminal domain"/>
    <property type="match status" value="1"/>
</dbReference>
<dbReference type="InterPro" id="IPR050197">
    <property type="entry name" value="Aldolase_class_II_sugar_metab"/>
</dbReference>
<dbReference type="EC" id="2.7.1.217" evidence="15"/>
<reference evidence="25" key="1">
    <citation type="submission" date="2016-10" db="EMBL/GenBank/DDBJ databases">
        <authorList>
            <person name="Varghese N."/>
            <person name="Submissions S."/>
        </authorList>
    </citation>
    <scope>NUCLEOTIDE SEQUENCE [LARGE SCALE GENOMIC DNA]</scope>
    <source>
        <strain evidence="25">AAP</strain>
    </source>
</reference>
<comment type="catalytic activity">
    <reaction evidence="12">
        <text>3-dehydro-L-erythronate + ATP = 3-dehydro-4-O-phospho-L-erythronate + ADP + H(+)</text>
        <dbReference type="Rhea" id="RHEA:52552"/>
        <dbReference type="ChEBI" id="CHEBI:15378"/>
        <dbReference type="ChEBI" id="CHEBI:30616"/>
        <dbReference type="ChEBI" id="CHEBI:136592"/>
        <dbReference type="ChEBI" id="CHEBI:136670"/>
        <dbReference type="ChEBI" id="CHEBI:456216"/>
        <dbReference type="EC" id="2.7.1.217"/>
    </reaction>
</comment>
<name>A0A1G9E7D9_9GAMM</name>
<evidence type="ECO:0000313" key="25">
    <source>
        <dbReference type="Proteomes" id="UP000199107"/>
    </source>
</evidence>
<dbReference type="STRING" id="48727.SAMN05192555_10118"/>
<comment type="catalytic activity">
    <reaction evidence="21">
        <text>3-dehydro-4-O-phospho-D-erythronate + H(+) = dihydroxyacetone phosphate + CO2</text>
        <dbReference type="Rhea" id="RHEA:52416"/>
        <dbReference type="ChEBI" id="CHEBI:15378"/>
        <dbReference type="ChEBI" id="CHEBI:16526"/>
        <dbReference type="ChEBI" id="CHEBI:57642"/>
        <dbReference type="ChEBI" id="CHEBI:136593"/>
        <dbReference type="EC" id="4.1.1.104"/>
    </reaction>
</comment>
<dbReference type="EC" id="4.1.1.104" evidence="19"/>
<evidence type="ECO:0000256" key="9">
    <source>
        <dbReference type="ARBA" id="ARBA00022840"/>
    </source>
</evidence>
<evidence type="ECO:0000256" key="22">
    <source>
        <dbReference type="ARBA" id="ARBA00048603"/>
    </source>
</evidence>
<dbReference type="NCBIfam" id="NF043035">
    <property type="entry name" value="OxoTetrKin"/>
    <property type="match status" value="1"/>
</dbReference>
<evidence type="ECO:0000256" key="18">
    <source>
        <dbReference type="ARBA" id="ARBA00044745"/>
    </source>
</evidence>
<keyword evidence="25" id="KW-1185">Reference proteome</keyword>
<dbReference type="OrthoDB" id="191465at2"/>
<evidence type="ECO:0000313" key="24">
    <source>
        <dbReference type="EMBL" id="SDK72042.1"/>
    </source>
</evidence>
<evidence type="ECO:0000256" key="21">
    <source>
        <dbReference type="ARBA" id="ARBA00047520"/>
    </source>
</evidence>
<dbReference type="InterPro" id="IPR037051">
    <property type="entry name" value="4-carb_acid_sugar_kinase_N_sf"/>
</dbReference>
<dbReference type="SUPFAM" id="SSF142764">
    <property type="entry name" value="YgbK-like"/>
    <property type="match status" value="1"/>
</dbReference>
<dbReference type="Pfam" id="PF17042">
    <property type="entry name" value="NBD_C"/>
    <property type="match status" value="1"/>
</dbReference>
<dbReference type="GO" id="GO:0019323">
    <property type="term" value="P:pentose catabolic process"/>
    <property type="evidence" value="ECO:0007669"/>
    <property type="project" value="InterPro"/>
</dbReference>
<keyword evidence="5" id="KW-0479">Metal-binding</keyword>
<dbReference type="InterPro" id="IPR001303">
    <property type="entry name" value="Aldolase_II/adducin_N"/>
</dbReference>
<dbReference type="InterPro" id="IPR036409">
    <property type="entry name" value="Aldolase_II/adducin_N_sf"/>
</dbReference>
<comment type="similarity">
    <text evidence="3">Belongs to the aldolase class II family. AraD/FucA subfamily.</text>
</comment>
<dbReference type="GO" id="GO:0005524">
    <property type="term" value="F:ATP binding"/>
    <property type="evidence" value="ECO:0007669"/>
    <property type="project" value="UniProtKB-KW"/>
</dbReference>
<evidence type="ECO:0000256" key="11">
    <source>
        <dbReference type="ARBA" id="ARBA00023277"/>
    </source>
</evidence>
<evidence type="ECO:0000256" key="3">
    <source>
        <dbReference type="ARBA" id="ARBA00010037"/>
    </source>
</evidence>
<dbReference type="PANTHER" id="PTHR22789">
    <property type="entry name" value="FUCULOSE PHOSPHATE ALDOLASE"/>
    <property type="match status" value="1"/>
</dbReference>
<dbReference type="NCBIfam" id="NF006000">
    <property type="entry name" value="PRK08130.1"/>
    <property type="match status" value="1"/>
</dbReference>
<evidence type="ECO:0000256" key="14">
    <source>
        <dbReference type="ARBA" id="ARBA00037335"/>
    </source>
</evidence>
<keyword evidence="4" id="KW-0808">Transferase</keyword>
<evidence type="ECO:0000256" key="7">
    <source>
        <dbReference type="ARBA" id="ARBA00022777"/>
    </source>
</evidence>
<comment type="function">
    <text evidence="14">Catalyzes the ATP-dependent phosphorylation of 3-oxo-tetronate to 3-oxo-tetronate 4-phosphate.</text>
</comment>
<evidence type="ECO:0000256" key="15">
    <source>
        <dbReference type="ARBA" id="ARBA00039095"/>
    </source>
</evidence>
<accession>A0A1G9E7D9</accession>
<evidence type="ECO:0000256" key="20">
    <source>
        <dbReference type="ARBA" id="ARBA00044803"/>
    </source>
</evidence>